<evidence type="ECO:0000256" key="2">
    <source>
        <dbReference type="ARBA" id="ARBA00022801"/>
    </source>
</evidence>
<evidence type="ECO:0000313" key="6">
    <source>
        <dbReference type="EMBL" id="KAJ0973076.1"/>
    </source>
</evidence>
<evidence type="ECO:0000256" key="1">
    <source>
        <dbReference type="ARBA" id="ARBA00010838"/>
    </source>
</evidence>
<gene>
    <name evidence="6" type="ORF">J5N97_021035</name>
</gene>
<dbReference type="PRINTS" id="PR00131">
    <property type="entry name" value="GLHYDRLASE1"/>
</dbReference>
<proteinExistence type="inferred from homology"/>
<protein>
    <submittedName>
        <fullName evidence="6">Uncharacterized protein</fullName>
    </submittedName>
</protein>
<name>A0A9D5CGX6_9LILI</name>
<keyword evidence="7" id="KW-1185">Reference proteome</keyword>
<dbReference type="GO" id="GO:0005975">
    <property type="term" value="P:carbohydrate metabolic process"/>
    <property type="evidence" value="ECO:0007669"/>
    <property type="project" value="InterPro"/>
</dbReference>
<evidence type="ECO:0000256" key="5">
    <source>
        <dbReference type="RuleBase" id="RU003690"/>
    </source>
</evidence>
<organism evidence="6 7">
    <name type="scientific">Dioscorea zingiberensis</name>
    <dbReference type="NCBI Taxonomy" id="325984"/>
    <lineage>
        <taxon>Eukaryota</taxon>
        <taxon>Viridiplantae</taxon>
        <taxon>Streptophyta</taxon>
        <taxon>Embryophyta</taxon>
        <taxon>Tracheophyta</taxon>
        <taxon>Spermatophyta</taxon>
        <taxon>Magnoliopsida</taxon>
        <taxon>Liliopsida</taxon>
        <taxon>Dioscoreales</taxon>
        <taxon>Dioscoreaceae</taxon>
        <taxon>Dioscorea</taxon>
    </lineage>
</organism>
<dbReference type="EMBL" id="JAGGNH010000005">
    <property type="protein sequence ID" value="KAJ0973076.1"/>
    <property type="molecule type" value="Genomic_DNA"/>
</dbReference>
<accession>A0A9D5CGX6</accession>
<dbReference type="Pfam" id="PF00232">
    <property type="entry name" value="Glyco_hydro_1"/>
    <property type="match status" value="1"/>
</dbReference>
<dbReference type="SUPFAM" id="SSF51445">
    <property type="entry name" value="(Trans)glycosidases"/>
    <property type="match status" value="1"/>
</dbReference>
<dbReference type="InterPro" id="IPR017853">
    <property type="entry name" value="GH"/>
</dbReference>
<evidence type="ECO:0000313" key="7">
    <source>
        <dbReference type="Proteomes" id="UP001085076"/>
    </source>
</evidence>
<sequence length="184" mass="21415">MRGTHRNSGVSLAVKTLLRQSASSRRQTRASLLNWTRCDAHHVLRVGPAQGTLANGNWIYVYPRGLKDLLLYIRKRFENPAIYITENGISSVEKTDDKTKDEELADDMRKHYLSVHIAEIREAIREGANVKGYFAWSLLDNFEWEHGFTERFGLNYVDYNTLERIPKHSAKWFSKFCDPNPYQH</sequence>
<evidence type="ECO:0000256" key="3">
    <source>
        <dbReference type="ARBA" id="ARBA00023295"/>
    </source>
</evidence>
<dbReference type="AlphaFoldDB" id="A0A9D5CGX6"/>
<dbReference type="PANTHER" id="PTHR10353:SF137">
    <property type="entry name" value="MYROSINASE 3-RELATED"/>
    <property type="match status" value="1"/>
</dbReference>
<feature type="active site" description="Nucleophile" evidence="4">
    <location>
        <position position="86"/>
    </location>
</feature>
<dbReference type="InterPro" id="IPR001360">
    <property type="entry name" value="Glyco_hydro_1"/>
</dbReference>
<reference evidence="6" key="1">
    <citation type="submission" date="2021-03" db="EMBL/GenBank/DDBJ databases">
        <authorList>
            <person name="Li Z."/>
            <person name="Yang C."/>
        </authorList>
    </citation>
    <scope>NUCLEOTIDE SEQUENCE</scope>
    <source>
        <strain evidence="6">Dzin_1.0</strain>
        <tissue evidence="6">Leaf</tissue>
    </source>
</reference>
<dbReference type="Proteomes" id="UP001085076">
    <property type="component" value="Miscellaneous, Linkage group lg05"/>
</dbReference>
<comment type="similarity">
    <text evidence="1 5">Belongs to the glycosyl hydrolase 1 family.</text>
</comment>
<reference evidence="6" key="2">
    <citation type="journal article" date="2022" name="Hortic Res">
        <title>The genome of Dioscorea zingiberensis sheds light on the biosynthesis, origin and evolution of the medicinally important diosgenin saponins.</title>
        <authorList>
            <person name="Li Y."/>
            <person name="Tan C."/>
            <person name="Li Z."/>
            <person name="Guo J."/>
            <person name="Li S."/>
            <person name="Chen X."/>
            <person name="Wang C."/>
            <person name="Dai X."/>
            <person name="Yang H."/>
            <person name="Song W."/>
            <person name="Hou L."/>
            <person name="Xu J."/>
            <person name="Tong Z."/>
            <person name="Xu A."/>
            <person name="Yuan X."/>
            <person name="Wang W."/>
            <person name="Yang Q."/>
            <person name="Chen L."/>
            <person name="Sun Z."/>
            <person name="Wang K."/>
            <person name="Pan B."/>
            <person name="Chen J."/>
            <person name="Bao Y."/>
            <person name="Liu F."/>
            <person name="Qi X."/>
            <person name="Gang D.R."/>
            <person name="Wen J."/>
            <person name="Li J."/>
        </authorList>
    </citation>
    <scope>NUCLEOTIDE SEQUENCE</scope>
    <source>
        <strain evidence="6">Dzin_1.0</strain>
    </source>
</reference>
<dbReference type="PROSITE" id="PS00572">
    <property type="entry name" value="GLYCOSYL_HYDROL_F1_1"/>
    <property type="match status" value="1"/>
</dbReference>
<keyword evidence="3" id="KW-0326">Glycosidase</keyword>
<comment type="caution">
    <text evidence="6">The sequence shown here is derived from an EMBL/GenBank/DDBJ whole genome shotgun (WGS) entry which is preliminary data.</text>
</comment>
<dbReference type="PANTHER" id="PTHR10353">
    <property type="entry name" value="GLYCOSYL HYDROLASE"/>
    <property type="match status" value="1"/>
</dbReference>
<dbReference type="GO" id="GO:0008422">
    <property type="term" value="F:beta-glucosidase activity"/>
    <property type="evidence" value="ECO:0007669"/>
    <property type="project" value="TreeGrafter"/>
</dbReference>
<dbReference type="Gene3D" id="3.20.20.80">
    <property type="entry name" value="Glycosidases"/>
    <property type="match status" value="1"/>
</dbReference>
<dbReference type="OrthoDB" id="65569at2759"/>
<evidence type="ECO:0000256" key="4">
    <source>
        <dbReference type="PROSITE-ProRule" id="PRU10055"/>
    </source>
</evidence>
<keyword evidence="2" id="KW-0378">Hydrolase</keyword>
<dbReference type="InterPro" id="IPR018120">
    <property type="entry name" value="Glyco_hydro_1_AS"/>
</dbReference>